<name>A0A392TBH1_9FABA</name>
<comment type="caution">
    <text evidence="2">The sequence shown here is derived from an EMBL/GenBank/DDBJ whole genome shotgun (WGS) entry which is preliminary data.</text>
</comment>
<dbReference type="EMBL" id="LXQA010546485">
    <property type="protein sequence ID" value="MCI58459.1"/>
    <property type="molecule type" value="Genomic_DNA"/>
</dbReference>
<organism evidence="2 3">
    <name type="scientific">Trifolium medium</name>
    <dbReference type="NCBI Taxonomy" id="97028"/>
    <lineage>
        <taxon>Eukaryota</taxon>
        <taxon>Viridiplantae</taxon>
        <taxon>Streptophyta</taxon>
        <taxon>Embryophyta</taxon>
        <taxon>Tracheophyta</taxon>
        <taxon>Spermatophyta</taxon>
        <taxon>Magnoliopsida</taxon>
        <taxon>eudicotyledons</taxon>
        <taxon>Gunneridae</taxon>
        <taxon>Pentapetalae</taxon>
        <taxon>rosids</taxon>
        <taxon>fabids</taxon>
        <taxon>Fabales</taxon>
        <taxon>Fabaceae</taxon>
        <taxon>Papilionoideae</taxon>
        <taxon>50 kb inversion clade</taxon>
        <taxon>NPAAA clade</taxon>
        <taxon>Hologalegina</taxon>
        <taxon>IRL clade</taxon>
        <taxon>Trifolieae</taxon>
        <taxon>Trifolium</taxon>
    </lineage>
</organism>
<feature type="region of interest" description="Disordered" evidence="1">
    <location>
        <begin position="1"/>
        <end position="71"/>
    </location>
</feature>
<dbReference type="AlphaFoldDB" id="A0A392TBH1"/>
<feature type="non-terminal residue" evidence="2">
    <location>
        <position position="1"/>
    </location>
</feature>
<evidence type="ECO:0000313" key="2">
    <source>
        <dbReference type="EMBL" id="MCI58459.1"/>
    </source>
</evidence>
<dbReference type="Proteomes" id="UP000265520">
    <property type="component" value="Unassembled WGS sequence"/>
</dbReference>
<evidence type="ECO:0000313" key="3">
    <source>
        <dbReference type="Proteomes" id="UP000265520"/>
    </source>
</evidence>
<proteinExistence type="predicted"/>
<reference evidence="2 3" key="1">
    <citation type="journal article" date="2018" name="Front. Plant Sci.">
        <title>Red Clover (Trifolium pratense) and Zigzag Clover (T. medium) - A Picture of Genomic Similarities and Differences.</title>
        <authorList>
            <person name="Dluhosova J."/>
            <person name="Istvanek J."/>
            <person name="Nedelnik J."/>
            <person name="Repkova J."/>
        </authorList>
    </citation>
    <scope>NUCLEOTIDE SEQUENCE [LARGE SCALE GENOMIC DNA]</scope>
    <source>
        <strain evidence="3">cv. 10/8</strain>
        <tissue evidence="2">Leaf</tissue>
    </source>
</reference>
<accession>A0A392TBH1</accession>
<feature type="non-terminal residue" evidence="2">
    <location>
        <position position="71"/>
    </location>
</feature>
<sequence>AATEEEVEKEVTDKSADVVEDSQSEEIVEKTISLGEEDTESEKTVAEDQGTIDLDEVESMEEPQPPSVQEG</sequence>
<keyword evidence="3" id="KW-1185">Reference proteome</keyword>
<evidence type="ECO:0000256" key="1">
    <source>
        <dbReference type="SAM" id="MobiDB-lite"/>
    </source>
</evidence>
<protein>
    <submittedName>
        <fullName evidence="2">Uncharacterized protein</fullName>
    </submittedName>
</protein>